<dbReference type="Proteomes" id="UP000069940">
    <property type="component" value="Unassembled WGS sequence"/>
</dbReference>
<dbReference type="InterPro" id="IPR042269">
    <property type="entry name" value="Ser_carbopepase_S28_SKS"/>
</dbReference>
<gene>
    <name evidence="7" type="primary">109411236</name>
</gene>
<dbReference type="InterPro" id="IPR029058">
    <property type="entry name" value="AB_hydrolase_fold"/>
</dbReference>
<dbReference type="PANTHER" id="PTHR11010">
    <property type="entry name" value="PROTEASE S28 PRO-X CARBOXYPEPTIDASE-RELATED"/>
    <property type="match status" value="1"/>
</dbReference>
<feature type="signal peptide" evidence="6">
    <location>
        <begin position="1"/>
        <end position="18"/>
    </location>
</feature>
<proteinExistence type="inferred from homology"/>
<evidence type="ECO:0008006" key="9">
    <source>
        <dbReference type="Google" id="ProtNLM"/>
    </source>
</evidence>
<keyword evidence="4" id="KW-0378">Hydrolase</keyword>
<dbReference type="EnsemblMetazoa" id="AALFPA23_021893.R32424">
    <property type="protein sequence ID" value="AALFPA23_021893.P32424"/>
    <property type="gene ID" value="AALFPA23_021893"/>
</dbReference>
<name>A0ABM1ZUZ4_AEDAL</name>
<feature type="chain" id="PRO_5045081344" description="Prolylcarboxypeptidase" evidence="6">
    <location>
        <begin position="19"/>
        <end position="467"/>
    </location>
</feature>
<keyword evidence="5" id="KW-0325">Glycoprotein</keyword>
<keyword evidence="2" id="KW-0645">Protease</keyword>
<evidence type="ECO:0000256" key="2">
    <source>
        <dbReference type="ARBA" id="ARBA00022670"/>
    </source>
</evidence>
<dbReference type="PANTHER" id="PTHR11010:SF5">
    <property type="entry name" value="RE36938P-RELATED"/>
    <property type="match status" value="1"/>
</dbReference>
<dbReference type="InterPro" id="IPR008758">
    <property type="entry name" value="Peptidase_S28"/>
</dbReference>
<evidence type="ECO:0000256" key="1">
    <source>
        <dbReference type="ARBA" id="ARBA00011079"/>
    </source>
</evidence>
<sequence>MITRSVLLLAGLLAVANGMVREHWLETLVDHFTPRNRDTFSMRYYSNDEHAYPKGPIFIVVGSNGPIETRYLSEGLFYDVAYLEGAYLFANEHRYFGHSLPVDDASTNNLDFLTIDQALADLAAFVHHVKFEVVGNPDAKVILMGYGYGGSLATWFHQQFPHLTNGVWASSGTVEADFDLTGYMESLGETIGEFGGRDCYGTIFTGFRVAQNLIAMDRADVLTEQFHLCEPLDTDDEMDATAFLLGLQRAIEDEMMHLRNTHSTAEMCDIIDNEEDTIENSLLALGNWFAEEHQFENCVDLSFEAFMAPYMDTDFDDTDLQAGHRQRLYLQCTSTGFFATTDSFYQPFGDQIDSDFYVAVCRHAFGDWIDEDFIRAHVFRTNARFGGKRPEIVNAHFTHGDIDPMMVTGIVDDLNDDAEATVIPNEFHAPDLESIDYMYDSPELIAAKEHTRNLIDYWIFKDFDPII</sequence>
<reference evidence="7" key="2">
    <citation type="submission" date="2025-05" db="UniProtKB">
        <authorList>
            <consortium name="EnsemblMetazoa"/>
        </authorList>
    </citation>
    <scope>IDENTIFICATION</scope>
    <source>
        <strain evidence="7">Foshan</strain>
    </source>
</reference>
<evidence type="ECO:0000256" key="4">
    <source>
        <dbReference type="ARBA" id="ARBA00022801"/>
    </source>
</evidence>
<dbReference type="Gene3D" id="3.40.50.1820">
    <property type="entry name" value="alpha/beta hydrolase"/>
    <property type="match status" value="1"/>
</dbReference>
<accession>A0ABM1ZUZ4</accession>
<organism evidence="7 8">
    <name type="scientific">Aedes albopictus</name>
    <name type="common">Asian tiger mosquito</name>
    <name type="synonym">Stegomyia albopicta</name>
    <dbReference type="NCBI Taxonomy" id="7160"/>
    <lineage>
        <taxon>Eukaryota</taxon>
        <taxon>Metazoa</taxon>
        <taxon>Ecdysozoa</taxon>
        <taxon>Arthropoda</taxon>
        <taxon>Hexapoda</taxon>
        <taxon>Insecta</taxon>
        <taxon>Pterygota</taxon>
        <taxon>Neoptera</taxon>
        <taxon>Endopterygota</taxon>
        <taxon>Diptera</taxon>
        <taxon>Nematocera</taxon>
        <taxon>Culicoidea</taxon>
        <taxon>Culicidae</taxon>
        <taxon>Culicinae</taxon>
        <taxon>Aedini</taxon>
        <taxon>Aedes</taxon>
        <taxon>Stegomyia</taxon>
    </lineage>
</organism>
<evidence type="ECO:0000256" key="3">
    <source>
        <dbReference type="ARBA" id="ARBA00022729"/>
    </source>
</evidence>
<comment type="similarity">
    <text evidence="1">Belongs to the peptidase S28 family.</text>
</comment>
<evidence type="ECO:0000256" key="5">
    <source>
        <dbReference type="ARBA" id="ARBA00023180"/>
    </source>
</evidence>
<dbReference type="Pfam" id="PF05577">
    <property type="entry name" value="Peptidase_S28"/>
    <property type="match status" value="1"/>
</dbReference>
<reference evidence="8" key="1">
    <citation type="journal article" date="2015" name="Proc. Natl. Acad. Sci. U.S.A.">
        <title>Genome sequence of the Asian Tiger mosquito, Aedes albopictus, reveals insights into its biology, genetics, and evolution.</title>
        <authorList>
            <person name="Chen X.G."/>
            <person name="Jiang X."/>
            <person name="Gu J."/>
            <person name="Xu M."/>
            <person name="Wu Y."/>
            <person name="Deng Y."/>
            <person name="Zhang C."/>
            <person name="Bonizzoni M."/>
            <person name="Dermauw W."/>
            <person name="Vontas J."/>
            <person name="Armbruster P."/>
            <person name="Huang X."/>
            <person name="Yang Y."/>
            <person name="Zhang H."/>
            <person name="He W."/>
            <person name="Peng H."/>
            <person name="Liu Y."/>
            <person name="Wu K."/>
            <person name="Chen J."/>
            <person name="Lirakis M."/>
            <person name="Topalis P."/>
            <person name="Van Leeuwen T."/>
            <person name="Hall A.B."/>
            <person name="Jiang X."/>
            <person name="Thorpe C."/>
            <person name="Mueller R.L."/>
            <person name="Sun C."/>
            <person name="Waterhouse R.M."/>
            <person name="Yan G."/>
            <person name="Tu Z.J."/>
            <person name="Fang X."/>
            <person name="James A.A."/>
        </authorList>
    </citation>
    <scope>NUCLEOTIDE SEQUENCE [LARGE SCALE GENOMIC DNA]</scope>
    <source>
        <strain evidence="8">Foshan</strain>
    </source>
</reference>
<dbReference type="Gene3D" id="1.20.120.980">
    <property type="entry name" value="Serine carboxypeptidase S28, SKS domain"/>
    <property type="match status" value="1"/>
</dbReference>
<evidence type="ECO:0000256" key="6">
    <source>
        <dbReference type="SAM" id="SignalP"/>
    </source>
</evidence>
<evidence type="ECO:0000313" key="8">
    <source>
        <dbReference type="Proteomes" id="UP000069940"/>
    </source>
</evidence>
<keyword evidence="8" id="KW-1185">Reference proteome</keyword>
<dbReference type="SUPFAM" id="SSF53474">
    <property type="entry name" value="alpha/beta-Hydrolases"/>
    <property type="match status" value="1"/>
</dbReference>
<keyword evidence="3 6" id="KW-0732">Signal</keyword>
<evidence type="ECO:0000313" key="7">
    <source>
        <dbReference type="EnsemblMetazoa" id="AALFPA23_021893.P32424"/>
    </source>
</evidence>
<protein>
    <recommendedName>
        <fullName evidence="9">Prolylcarboxypeptidase</fullName>
    </recommendedName>
</protein>